<comment type="caution">
    <text evidence="1">The sequence shown here is derived from an EMBL/GenBank/DDBJ whole genome shotgun (WGS) entry which is preliminary data.</text>
</comment>
<sequence>MVKDLARDLSAHWFGLAIAMQKLGYLRGEYLEMLEQAYLRVPREREIAWWYAHELYLDRDAESFAFVARPLLMQTSGQKFREQLQSMLVDLPADGVRQAERAGDTLGGTFTKYRNYSAYKALALAFDYKGAYALGYVFDSPDQDAANDRALEVCEARRAEFSVETPCRVYAEGDRVVGGADASGRRL</sequence>
<protein>
    <submittedName>
        <fullName evidence="1">Uncharacterized protein</fullName>
    </submittedName>
</protein>
<keyword evidence="2" id="KW-1185">Reference proteome</keyword>
<evidence type="ECO:0000313" key="2">
    <source>
        <dbReference type="Proteomes" id="UP000535937"/>
    </source>
</evidence>
<name>A0A7W4ZAC5_9GAMM</name>
<dbReference type="EMBL" id="JACHWZ010000016">
    <property type="protein sequence ID" value="MBB3062426.1"/>
    <property type="molecule type" value="Genomic_DNA"/>
</dbReference>
<dbReference type="Proteomes" id="UP000535937">
    <property type="component" value="Unassembled WGS sequence"/>
</dbReference>
<dbReference type="AlphaFoldDB" id="A0A7W4ZAC5"/>
<gene>
    <name evidence="1" type="ORF">FHS09_003275</name>
</gene>
<accession>A0A7W4ZAC5</accession>
<proteinExistence type="predicted"/>
<reference evidence="1 2" key="1">
    <citation type="submission" date="2020-08" db="EMBL/GenBank/DDBJ databases">
        <title>Genomic Encyclopedia of Type Strains, Phase III (KMG-III): the genomes of soil and plant-associated and newly described type strains.</title>
        <authorList>
            <person name="Whitman W."/>
        </authorList>
    </citation>
    <scope>NUCLEOTIDE SEQUENCE [LARGE SCALE GENOMIC DNA]</scope>
    <source>
        <strain evidence="1 2">CECT 8799</strain>
    </source>
</reference>
<dbReference type="RefSeq" id="WP_183461736.1">
    <property type="nucleotide sequence ID" value="NZ_JACHWZ010000016.1"/>
</dbReference>
<organism evidence="1 2">
    <name type="scientific">Microbulbifer rhizosphaerae</name>
    <dbReference type="NCBI Taxonomy" id="1562603"/>
    <lineage>
        <taxon>Bacteria</taxon>
        <taxon>Pseudomonadati</taxon>
        <taxon>Pseudomonadota</taxon>
        <taxon>Gammaproteobacteria</taxon>
        <taxon>Cellvibrionales</taxon>
        <taxon>Microbulbiferaceae</taxon>
        <taxon>Microbulbifer</taxon>
    </lineage>
</organism>
<evidence type="ECO:0000313" key="1">
    <source>
        <dbReference type="EMBL" id="MBB3062426.1"/>
    </source>
</evidence>